<dbReference type="EMBL" id="SOZJ01000009">
    <property type="protein sequence ID" value="TGJ62734.1"/>
    <property type="molecule type" value="Genomic_DNA"/>
</dbReference>
<sequence>MRGSFPAQFRETVVLAASIWSASLAETASGQVTVTETNSTSVILYTSAQPTWTITSSCQPGNVNSPLLPLCNQVTWASIDGIGSPTNDFDTSSPGETITALIPMFIPKEK</sequence>
<dbReference type="AlphaFoldDB" id="A0A7C8KNV6"/>
<comment type="caution">
    <text evidence="1">The sequence shown here is derived from an EMBL/GenBank/DDBJ whole genome shotgun (WGS) entry which is preliminary data.</text>
</comment>
<proteinExistence type="predicted"/>
<dbReference type="Proteomes" id="UP000297595">
    <property type="component" value="Unassembled WGS sequence"/>
</dbReference>
<organism evidence="1 2">
    <name type="scientific">Orbilia oligospora</name>
    <name type="common">Nematode-trapping fungus</name>
    <name type="synonym">Arthrobotrys oligospora</name>
    <dbReference type="NCBI Taxonomy" id="2813651"/>
    <lineage>
        <taxon>Eukaryota</taxon>
        <taxon>Fungi</taxon>
        <taxon>Dikarya</taxon>
        <taxon>Ascomycota</taxon>
        <taxon>Pezizomycotina</taxon>
        <taxon>Orbiliomycetes</taxon>
        <taxon>Orbiliales</taxon>
        <taxon>Orbiliaceae</taxon>
        <taxon>Orbilia</taxon>
    </lineage>
</organism>
<evidence type="ECO:0000313" key="1">
    <source>
        <dbReference type="EMBL" id="TGJ62734.1"/>
    </source>
</evidence>
<accession>A0A7C8KNV6</accession>
<gene>
    <name evidence="1" type="ORF">EYR41_011921</name>
</gene>
<name>A0A7C8KNV6_ORBOL</name>
<reference evidence="1 2" key="1">
    <citation type="submission" date="2019-03" db="EMBL/GenBank/DDBJ databases">
        <title>Nematode-trapping fungi genome.</title>
        <authorList>
            <person name="Vidal-Diez De Ulzurrun G."/>
        </authorList>
    </citation>
    <scope>NUCLEOTIDE SEQUENCE [LARGE SCALE GENOMIC DNA]</scope>
    <source>
        <strain evidence="1 2">TWF154</strain>
    </source>
</reference>
<protein>
    <submittedName>
        <fullName evidence="1">Uncharacterized protein</fullName>
    </submittedName>
</protein>
<evidence type="ECO:0000313" key="2">
    <source>
        <dbReference type="Proteomes" id="UP000297595"/>
    </source>
</evidence>